<dbReference type="SMART" id="SM00863">
    <property type="entry name" value="tRNA_SAD"/>
    <property type="match status" value="1"/>
</dbReference>
<feature type="binding site" evidence="13">
    <location>
        <position position="362"/>
    </location>
    <ligand>
        <name>Zn(2+)</name>
        <dbReference type="ChEBI" id="CHEBI:29105"/>
        <note>catalytic</note>
    </ligand>
</feature>
<dbReference type="EMBL" id="VUMZ01000003">
    <property type="protein sequence ID" value="MST51487.1"/>
    <property type="molecule type" value="Genomic_DNA"/>
</dbReference>
<dbReference type="InterPro" id="IPR012676">
    <property type="entry name" value="TGS-like"/>
</dbReference>
<feature type="domain" description="Aminoacyl-transfer RNA synthetases class-II family profile" evidence="14">
    <location>
        <begin position="270"/>
        <end position="567"/>
    </location>
</feature>
<evidence type="ECO:0000259" key="14">
    <source>
        <dbReference type="PROSITE" id="PS50862"/>
    </source>
</evidence>
<dbReference type="FunFam" id="3.10.20.30:FF:000005">
    <property type="entry name" value="Threonine--tRNA ligase"/>
    <property type="match status" value="1"/>
</dbReference>
<dbReference type="Gene3D" id="3.10.20.30">
    <property type="match status" value="1"/>
</dbReference>
<dbReference type="InterPro" id="IPR012675">
    <property type="entry name" value="Beta-grasp_dom_sf"/>
</dbReference>
<dbReference type="CDD" id="cd01667">
    <property type="entry name" value="TGS_ThrRS"/>
    <property type="match status" value="1"/>
</dbReference>
<dbReference type="InterPro" id="IPR012947">
    <property type="entry name" value="tRNA_SAD"/>
</dbReference>
<name>A0A6L5Y6K0_9FIRM</name>
<evidence type="ECO:0000313" key="17">
    <source>
        <dbReference type="Proteomes" id="UP000474676"/>
    </source>
</evidence>
<dbReference type="SUPFAM" id="SSF52954">
    <property type="entry name" value="Class II aaRS ABD-related"/>
    <property type="match status" value="1"/>
</dbReference>
<dbReference type="PANTHER" id="PTHR11451">
    <property type="entry name" value="THREONINE-TRNA LIGASE"/>
    <property type="match status" value="1"/>
</dbReference>
<comment type="subcellular location">
    <subcellularLocation>
        <location evidence="13">Cytoplasm</location>
    </subcellularLocation>
</comment>
<dbReference type="Gene3D" id="3.30.54.20">
    <property type="match status" value="1"/>
</dbReference>
<comment type="subunit">
    <text evidence="13">Homodimer.</text>
</comment>
<dbReference type="FunFam" id="3.30.980.10:FF:000005">
    <property type="entry name" value="Threonyl-tRNA synthetase, mitochondrial"/>
    <property type="match status" value="1"/>
</dbReference>
<evidence type="ECO:0000256" key="6">
    <source>
        <dbReference type="ARBA" id="ARBA00022741"/>
    </source>
</evidence>
<keyword evidence="10 13" id="KW-0648">Protein biosynthesis</keyword>
<dbReference type="InterPro" id="IPR004095">
    <property type="entry name" value="TGS"/>
</dbReference>
<dbReference type="InterPro" id="IPR002314">
    <property type="entry name" value="aa-tRNA-synt_IIb"/>
</dbReference>
<sequence>MKITLKDGSVKEYSHPLSVYEIAQDISEGLARVACVGEVNGEVVDLRTVVDKDSEVSILTFDSDAGKKAYRHTCAHVLAEAVQQVFPEAKLAIGPAIDNGFYYDFDLKPLDRSDLDRIEAAMKKIIKKGDRLEYYTLSREEALKLMEERQEPYKVELINDLPEDATISFYQQGDFIELCAGPHLMSTKQIKAFKLTSTSGAYWRGDEHNKMLTRIYGTAFTKKADLEEYLEYLADIKNRDHNRLGREMELFTTADVIGQGLPLIMPKGAKIIQKLQRWIEDTEDYEWGYVRTKTPLMAKSALYKISDHWYHYKDGMFVFGYEDKEQLNSAAEAERQIHGVEDLSLIENDADSNVYALRPMTCPFQYYVYKATQKSYRDLPYRMGETSTLFRNEDSGEMHGLTRVRQFTISEGHLVCTPEQIDQEFKNCVALAKYCLTTLGLEEDVTYRFSKWDPDNADKYLGTAEEWDKVENAMKVILDEIGLEYTEEKGEAAFYGPKLDIQAKNVYGKEDTMITIQLDMFLAERYDMYYIDKDGSKKRPYIIHRTSIGCYERTLAWLIEKYAGKFPTWLCPEQVRVLPVSEKYEAYAQEVFRELRRNGVDVTVDNSAERLGYKLRQAQMDRLPYMLVVGAKEEEDRTVSVRSRFAGDEGVKPLGEFVNQICEEIRTKEIRKEIRK</sequence>
<dbReference type="Proteomes" id="UP000474676">
    <property type="component" value="Unassembled WGS sequence"/>
</dbReference>
<comment type="catalytic activity">
    <reaction evidence="12 13">
        <text>tRNA(Thr) + L-threonine + ATP = L-threonyl-tRNA(Thr) + AMP + diphosphate + H(+)</text>
        <dbReference type="Rhea" id="RHEA:24624"/>
        <dbReference type="Rhea" id="RHEA-COMP:9670"/>
        <dbReference type="Rhea" id="RHEA-COMP:9704"/>
        <dbReference type="ChEBI" id="CHEBI:15378"/>
        <dbReference type="ChEBI" id="CHEBI:30616"/>
        <dbReference type="ChEBI" id="CHEBI:33019"/>
        <dbReference type="ChEBI" id="CHEBI:57926"/>
        <dbReference type="ChEBI" id="CHEBI:78442"/>
        <dbReference type="ChEBI" id="CHEBI:78534"/>
        <dbReference type="ChEBI" id="CHEBI:456215"/>
        <dbReference type="EC" id="6.1.1.3"/>
    </reaction>
</comment>
<dbReference type="InterPro" id="IPR018163">
    <property type="entry name" value="Thr/Ala-tRNA-synth_IIc_edit"/>
</dbReference>
<dbReference type="Pfam" id="PF02824">
    <property type="entry name" value="TGS"/>
    <property type="match status" value="1"/>
</dbReference>
<evidence type="ECO:0000256" key="3">
    <source>
        <dbReference type="ARBA" id="ARBA00022555"/>
    </source>
</evidence>
<dbReference type="SUPFAM" id="SSF55681">
    <property type="entry name" value="Class II aaRS and biotin synthetases"/>
    <property type="match status" value="1"/>
</dbReference>
<evidence type="ECO:0000256" key="4">
    <source>
        <dbReference type="ARBA" id="ARBA00022598"/>
    </source>
</evidence>
<keyword evidence="2 13" id="KW-0963">Cytoplasm</keyword>
<dbReference type="PROSITE" id="PS50862">
    <property type="entry name" value="AA_TRNA_LIGASE_II"/>
    <property type="match status" value="1"/>
</dbReference>
<dbReference type="GO" id="GO:0016740">
    <property type="term" value="F:transferase activity"/>
    <property type="evidence" value="ECO:0007669"/>
    <property type="project" value="UniProtKB-ARBA"/>
</dbReference>
<evidence type="ECO:0000256" key="13">
    <source>
        <dbReference type="HAMAP-Rule" id="MF_00184"/>
    </source>
</evidence>
<evidence type="ECO:0000256" key="12">
    <source>
        <dbReference type="ARBA" id="ARBA00049515"/>
    </source>
</evidence>
<dbReference type="NCBIfam" id="TIGR00418">
    <property type="entry name" value="thrS"/>
    <property type="match status" value="1"/>
</dbReference>
<dbReference type="GO" id="GO:0006435">
    <property type="term" value="P:threonyl-tRNA aminoacylation"/>
    <property type="evidence" value="ECO:0007669"/>
    <property type="project" value="UniProtKB-UniRule"/>
</dbReference>
<dbReference type="Gene3D" id="3.40.50.800">
    <property type="entry name" value="Anticodon-binding domain"/>
    <property type="match status" value="1"/>
</dbReference>
<keyword evidence="3 13" id="KW-0820">tRNA-binding</keyword>
<dbReference type="PROSITE" id="PS51880">
    <property type="entry name" value="TGS"/>
    <property type="match status" value="1"/>
</dbReference>
<dbReference type="FunFam" id="3.30.54.20:FF:000002">
    <property type="entry name" value="Threonine--tRNA ligase"/>
    <property type="match status" value="1"/>
</dbReference>
<dbReference type="AlphaFoldDB" id="A0A6L5Y6K0"/>
<keyword evidence="5 13" id="KW-0479">Metal-binding</keyword>
<dbReference type="FunFam" id="3.30.930.10:FF:000002">
    <property type="entry name" value="Threonine--tRNA ligase"/>
    <property type="match status" value="1"/>
</dbReference>
<dbReference type="HAMAP" id="MF_00184">
    <property type="entry name" value="Thr_tRNA_synth"/>
    <property type="match status" value="1"/>
</dbReference>
<evidence type="ECO:0000256" key="7">
    <source>
        <dbReference type="ARBA" id="ARBA00022833"/>
    </source>
</evidence>
<dbReference type="GO" id="GO:0140096">
    <property type="term" value="F:catalytic activity, acting on a protein"/>
    <property type="evidence" value="ECO:0007669"/>
    <property type="project" value="UniProtKB-ARBA"/>
</dbReference>
<dbReference type="Pfam" id="PF03129">
    <property type="entry name" value="HGTP_anticodon"/>
    <property type="match status" value="1"/>
</dbReference>
<protein>
    <recommendedName>
        <fullName evidence="13">Threonine--tRNA ligase</fullName>
        <ecNumber evidence="13">6.1.1.3</ecNumber>
    </recommendedName>
    <alternativeName>
        <fullName evidence="13">Threonyl-tRNA synthetase</fullName>
        <shortName evidence="13">ThrRS</shortName>
    </alternativeName>
</protein>
<accession>A0A6L5Y6K0</accession>
<feature type="domain" description="TGS" evidence="15">
    <location>
        <begin position="1"/>
        <end position="60"/>
    </location>
</feature>
<keyword evidence="8 13" id="KW-0067">ATP-binding</keyword>
<dbReference type="RefSeq" id="WP_154573964.1">
    <property type="nucleotide sequence ID" value="NZ_VUMZ01000003.1"/>
</dbReference>
<comment type="caution">
    <text evidence="13">Lacks conserved residue(s) required for the propagation of feature annotation.</text>
</comment>
<proteinExistence type="inferred from homology"/>
<dbReference type="GO" id="GO:0005737">
    <property type="term" value="C:cytoplasm"/>
    <property type="evidence" value="ECO:0007669"/>
    <property type="project" value="UniProtKB-SubCell"/>
</dbReference>
<evidence type="ECO:0000256" key="9">
    <source>
        <dbReference type="ARBA" id="ARBA00022884"/>
    </source>
</evidence>
<keyword evidence="7 13" id="KW-0862">Zinc</keyword>
<dbReference type="SUPFAM" id="SSF81271">
    <property type="entry name" value="TGS-like"/>
    <property type="match status" value="1"/>
</dbReference>
<dbReference type="GeneID" id="303114480"/>
<keyword evidence="11 13" id="KW-0030">Aminoacyl-tRNA synthetase</keyword>
<dbReference type="SUPFAM" id="SSF55186">
    <property type="entry name" value="ThrRS/AlaRS common domain"/>
    <property type="match status" value="1"/>
</dbReference>
<evidence type="ECO:0000256" key="8">
    <source>
        <dbReference type="ARBA" id="ARBA00022840"/>
    </source>
</evidence>
<evidence type="ECO:0000256" key="1">
    <source>
        <dbReference type="ARBA" id="ARBA00008226"/>
    </source>
</evidence>
<dbReference type="GO" id="GO:0000049">
    <property type="term" value="F:tRNA binding"/>
    <property type="evidence" value="ECO:0007669"/>
    <property type="project" value="UniProtKB-KW"/>
</dbReference>
<evidence type="ECO:0000256" key="10">
    <source>
        <dbReference type="ARBA" id="ARBA00022917"/>
    </source>
</evidence>
<keyword evidence="4 13" id="KW-0436">Ligase</keyword>
<comment type="cofactor">
    <cofactor evidence="13">
        <name>Zn(2+)</name>
        <dbReference type="ChEBI" id="CHEBI:29105"/>
    </cofactor>
    <text evidence="13">Binds 1 zinc ion per subunit.</text>
</comment>
<evidence type="ECO:0000256" key="5">
    <source>
        <dbReference type="ARBA" id="ARBA00022723"/>
    </source>
</evidence>
<feature type="binding site" evidence="13">
    <location>
        <position position="544"/>
    </location>
    <ligand>
        <name>Zn(2+)</name>
        <dbReference type="ChEBI" id="CHEBI:29105"/>
        <note>catalytic</note>
    </ligand>
</feature>
<dbReference type="InterPro" id="IPR036621">
    <property type="entry name" value="Anticodon-bd_dom_sf"/>
</dbReference>
<dbReference type="Pfam" id="PF00587">
    <property type="entry name" value="tRNA-synt_2b"/>
    <property type="match status" value="1"/>
</dbReference>
<dbReference type="GO" id="GO:0004829">
    <property type="term" value="F:threonine-tRNA ligase activity"/>
    <property type="evidence" value="ECO:0007669"/>
    <property type="project" value="UniProtKB-UniRule"/>
</dbReference>
<dbReference type="PANTHER" id="PTHR11451:SF44">
    <property type="entry name" value="THREONINE--TRNA LIGASE, CHLOROPLASTIC_MITOCHONDRIAL 2"/>
    <property type="match status" value="1"/>
</dbReference>
<comment type="similarity">
    <text evidence="1 13">Belongs to the class-II aminoacyl-tRNA synthetase family.</text>
</comment>
<dbReference type="InterPro" id="IPR006195">
    <property type="entry name" value="aa-tRNA-synth_II"/>
</dbReference>
<evidence type="ECO:0000313" key="16">
    <source>
        <dbReference type="EMBL" id="MST51487.1"/>
    </source>
</evidence>
<dbReference type="FunFam" id="3.40.50.800:FF:000001">
    <property type="entry name" value="Threonine--tRNA ligase"/>
    <property type="match status" value="1"/>
</dbReference>
<dbReference type="InterPro" id="IPR002320">
    <property type="entry name" value="Thr-tRNA-ligase_IIa"/>
</dbReference>
<dbReference type="InterPro" id="IPR045864">
    <property type="entry name" value="aa-tRNA-synth_II/BPL/LPL"/>
</dbReference>
<evidence type="ECO:0000259" key="15">
    <source>
        <dbReference type="PROSITE" id="PS51880"/>
    </source>
</evidence>
<dbReference type="EC" id="6.1.1.3" evidence="13"/>
<keyword evidence="6 13" id="KW-0547">Nucleotide-binding</keyword>
<dbReference type="PRINTS" id="PR01047">
    <property type="entry name" value="TRNASYNTHTHR"/>
</dbReference>
<evidence type="ECO:0000256" key="11">
    <source>
        <dbReference type="ARBA" id="ARBA00023146"/>
    </source>
</evidence>
<gene>
    <name evidence="13 16" type="primary">thrS</name>
    <name evidence="16" type="ORF">FYJ64_04010</name>
</gene>
<feature type="binding site" evidence="13">
    <location>
        <position position="413"/>
    </location>
    <ligand>
        <name>Zn(2+)</name>
        <dbReference type="ChEBI" id="CHEBI:29105"/>
        <note>catalytic</note>
    </ligand>
</feature>
<keyword evidence="17" id="KW-1185">Reference proteome</keyword>
<evidence type="ECO:0000256" key="2">
    <source>
        <dbReference type="ARBA" id="ARBA00022490"/>
    </source>
</evidence>
<dbReference type="Gene3D" id="3.30.980.10">
    <property type="entry name" value="Threonyl-trna Synthetase, Chain A, domain 2"/>
    <property type="match status" value="1"/>
</dbReference>
<dbReference type="CDD" id="cd00860">
    <property type="entry name" value="ThrRS_anticodon"/>
    <property type="match status" value="1"/>
</dbReference>
<comment type="caution">
    <text evidence="16">The sequence shown here is derived from an EMBL/GenBank/DDBJ whole genome shotgun (WGS) entry which is preliminary data.</text>
</comment>
<organism evidence="16 17">
    <name type="scientific">Hornefia butyriciproducens</name>
    <dbReference type="NCBI Taxonomy" id="2652293"/>
    <lineage>
        <taxon>Bacteria</taxon>
        <taxon>Bacillati</taxon>
        <taxon>Bacillota</taxon>
        <taxon>Clostridia</taxon>
        <taxon>Peptostreptococcales</taxon>
        <taxon>Anaerovoracaceae</taxon>
        <taxon>Hornefia</taxon>
    </lineage>
</organism>
<keyword evidence="9 13" id="KW-0694">RNA-binding</keyword>
<dbReference type="GO" id="GO:0046872">
    <property type="term" value="F:metal ion binding"/>
    <property type="evidence" value="ECO:0007669"/>
    <property type="project" value="UniProtKB-KW"/>
</dbReference>
<dbReference type="InterPro" id="IPR004154">
    <property type="entry name" value="Anticodon-bd"/>
</dbReference>
<dbReference type="InterPro" id="IPR047246">
    <property type="entry name" value="ThrRS_anticodon"/>
</dbReference>
<dbReference type="GO" id="GO:0005524">
    <property type="term" value="F:ATP binding"/>
    <property type="evidence" value="ECO:0007669"/>
    <property type="project" value="UniProtKB-UniRule"/>
</dbReference>
<dbReference type="Gene3D" id="3.30.930.10">
    <property type="entry name" value="Bira Bifunctional Protein, Domain 2"/>
    <property type="match status" value="1"/>
</dbReference>
<dbReference type="Pfam" id="PF07973">
    <property type="entry name" value="tRNA_SAD"/>
    <property type="match status" value="1"/>
</dbReference>
<reference evidence="16 17" key="1">
    <citation type="submission" date="2019-08" db="EMBL/GenBank/DDBJ databases">
        <title>In-depth cultivation of the pig gut microbiome towards novel bacterial diversity and tailored functional studies.</title>
        <authorList>
            <person name="Wylensek D."/>
            <person name="Hitch T.C.A."/>
            <person name="Clavel T."/>
        </authorList>
    </citation>
    <scope>NUCLEOTIDE SEQUENCE [LARGE SCALE GENOMIC DNA]</scope>
    <source>
        <strain evidence="16 17">WCA-MUC-591-APC-3H</strain>
    </source>
</reference>